<organism evidence="8 9">
    <name type="scientific">Embleya hyalina</name>
    <dbReference type="NCBI Taxonomy" id="516124"/>
    <lineage>
        <taxon>Bacteria</taxon>
        <taxon>Bacillati</taxon>
        <taxon>Actinomycetota</taxon>
        <taxon>Actinomycetes</taxon>
        <taxon>Kitasatosporales</taxon>
        <taxon>Streptomycetaceae</taxon>
        <taxon>Embleya</taxon>
    </lineage>
</organism>
<evidence type="ECO:0000256" key="4">
    <source>
        <dbReference type="ARBA" id="ARBA00023004"/>
    </source>
</evidence>
<dbReference type="RefSeq" id="WP_174861283.1">
    <property type="nucleotide sequence ID" value="NZ_BIFH01000013.1"/>
</dbReference>
<dbReference type="GO" id="GO:0031419">
    <property type="term" value="F:cobalamin binding"/>
    <property type="evidence" value="ECO:0007669"/>
    <property type="project" value="InterPro"/>
</dbReference>
<evidence type="ECO:0000256" key="5">
    <source>
        <dbReference type="ARBA" id="ARBA00023014"/>
    </source>
</evidence>
<dbReference type="InterPro" id="IPR007197">
    <property type="entry name" value="rSAM"/>
</dbReference>
<dbReference type="InterPro" id="IPR006638">
    <property type="entry name" value="Elp3/MiaA/NifB-like_rSAM"/>
</dbReference>
<evidence type="ECO:0000256" key="2">
    <source>
        <dbReference type="ARBA" id="ARBA00022691"/>
    </source>
</evidence>
<reference evidence="8 9" key="1">
    <citation type="submission" date="2018-12" db="EMBL/GenBank/DDBJ databases">
        <title>Draft genome sequence of Embleya hyalina NBRC 13850T.</title>
        <authorList>
            <person name="Komaki H."/>
            <person name="Hosoyama A."/>
            <person name="Kimura A."/>
            <person name="Ichikawa N."/>
            <person name="Tamura T."/>
        </authorList>
    </citation>
    <scope>NUCLEOTIDE SEQUENCE [LARGE SCALE GENOMIC DNA]</scope>
    <source>
        <strain evidence="8 9">NBRC 13850</strain>
    </source>
</reference>
<proteinExistence type="predicted"/>
<dbReference type="Gene3D" id="3.80.30.20">
    <property type="entry name" value="tm_1862 like domain"/>
    <property type="match status" value="1"/>
</dbReference>
<dbReference type="Pfam" id="PF02310">
    <property type="entry name" value="B12-binding"/>
    <property type="match status" value="1"/>
</dbReference>
<gene>
    <name evidence="8" type="primary">hpnR</name>
    <name evidence="8" type="ORF">EHYA_00401</name>
</gene>
<evidence type="ECO:0000256" key="3">
    <source>
        <dbReference type="ARBA" id="ARBA00022723"/>
    </source>
</evidence>
<name>A0A401YDU0_9ACTN</name>
<keyword evidence="8" id="KW-0808">Transferase</keyword>
<dbReference type="GO" id="GO:0032259">
    <property type="term" value="P:methylation"/>
    <property type="evidence" value="ECO:0007669"/>
    <property type="project" value="UniProtKB-KW"/>
</dbReference>
<dbReference type="SMART" id="SM00729">
    <property type="entry name" value="Elp3"/>
    <property type="match status" value="1"/>
</dbReference>
<dbReference type="GO" id="GO:0046872">
    <property type="term" value="F:metal ion binding"/>
    <property type="evidence" value="ECO:0007669"/>
    <property type="project" value="UniProtKB-KW"/>
</dbReference>
<dbReference type="InterPro" id="IPR023404">
    <property type="entry name" value="rSAM_horseshoe"/>
</dbReference>
<dbReference type="SFLD" id="SFLDG01082">
    <property type="entry name" value="B12-binding_domain_containing"/>
    <property type="match status" value="1"/>
</dbReference>
<dbReference type="InterPro" id="IPR051198">
    <property type="entry name" value="BchE-like"/>
</dbReference>
<evidence type="ECO:0000256" key="6">
    <source>
        <dbReference type="SAM" id="MobiDB-lite"/>
    </source>
</evidence>
<dbReference type="PROSITE" id="PS51332">
    <property type="entry name" value="B12_BINDING"/>
    <property type="match status" value="1"/>
</dbReference>
<keyword evidence="4" id="KW-0408">Iron</keyword>
<keyword evidence="5" id="KW-0411">Iron-sulfur</keyword>
<keyword evidence="3" id="KW-0479">Metal-binding</keyword>
<accession>A0A401YDU0</accession>
<keyword evidence="8" id="KW-0489">Methyltransferase</keyword>
<keyword evidence="9" id="KW-1185">Reference proteome</keyword>
<comment type="cofactor">
    <cofactor evidence="1">
        <name>[4Fe-4S] cluster</name>
        <dbReference type="ChEBI" id="CHEBI:49883"/>
    </cofactor>
</comment>
<dbReference type="InterPro" id="IPR058240">
    <property type="entry name" value="rSAM_sf"/>
</dbReference>
<dbReference type="PANTHER" id="PTHR43409">
    <property type="entry name" value="ANAEROBIC MAGNESIUM-PROTOPORPHYRIN IX MONOMETHYL ESTER CYCLASE-RELATED"/>
    <property type="match status" value="1"/>
</dbReference>
<dbReference type="SUPFAM" id="SSF102114">
    <property type="entry name" value="Radical SAM enzymes"/>
    <property type="match status" value="1"/>
</dbReference>
<dbReference type="GO" id="GO:0051536">
    <property type="term" value="F:iron-sulfur cluster binding"/>
    <property type="evidence" value="ECO:0007669"/>
    <property type="project" value="UniProtKB-KW"/>
</dbReference>
<evidence type="ECO:0000313" key="8">
    <source>
        <dbReference type="EMBL" id="GCD92760.1"/>
    </source>
</evidence>
<dbReference type="CDD" id="cd01335">
    <property type="entry name" value="Radical_SAM"/>
    <property type="match status" value="1"/>
</dbReference>
<evidence type="ECO:0000259" key="7">
    <source>
        <dbReference type="PROSITE" id="PS51332"/>
    </source>
</evidence>
<keyword evidence="2" id="KW-0949">S-adenosyl-L-methionine</keyword>
<dbReference type="GO" id="GO:0008168">
    <property type="term" value="F:methyltransferase activity"/>
    <property type="evidence" value="ECO:0007669"/>
    <property type="project" value="UniProtKB-KW"/>
</dbReference>
<dbReference type="InterPro" id="IPR023984">
    <property type="entry name" value="rSAM_ocin_1"/>
</dbReference>
<dbReference type="Pfam" id="PF04055">
    <property type="entry name" value="Radical_SAM"/>
    <property type="match status" value="1"/>
</dbReference>
<feature type="region of interest" description="Disordered" evidence="6">
    <location>
        <begin position="608"/>
        <end position="638"/>
    </location>
</feature>
<feature type="domain" description="B12-binding" evidence="7">
    <location>
        <begin position="72"/>
        <end position="209"/>
    </location>
</feature>
<dbReference type="EMBL" id="BIFH01000013">
    <property type="protein sequence ID" value="GCD92760.1"/>
    <property type="molecule type" value="Genomic_DNA"/>
</dbReference>
<evidence type="ECO:0000313" key="9">
    <source>
        <dbReference type="Proteomes" id="UP000286931"/>
    </source>
</evidence>
<dbReference type="InterPro" id="IPR006158">
    <property type="entry name" value="Cobalamin-bd"/>
</dbReference>
<dbReference type="NCBIfam" id="TIGR03975">
    <property type="entry name" value="rSAM_ocin_1"/>
    <property type="match status" value="1"/>
</dbReference>
<evidence type="ECO:0000256" key="1">
    <source>
        <dbReference type="ARBA" id="ARBA00001966"/>
    </source>
</evidence>
<sequence>MRVVLVDMPWSSIDMPSLALGILRRRVLDVFPDAHVEVVHANLDYVDWLVARTGFTAEEYEFCANSYFSGLSEWIFSAALNDRPHWQVPEFTARLAGRVPDGMTARALELHELAPLFVRETAARIVAEAPDVVGFTTTFAQNAATLAAARTVKEMAPHTLTVFGGANCDGPQGAALHRNFPYVDAVVRGEGEAAFPHLLAATADGERDEKALAGIAGLCWRTSEGGCVVNPMEAGPLPPGALVAPDYGDYFERHARSTAGSWVEPRLVVESSRGCWWGAKHHCTFCGLNGSFMEFRSKDPGRFVAELLALVERHRVLDVWVTDNIIDMAYLGSMAPRLAESGYDLRIGYEIKSNLRRDQLETLYAAGISHVQPGIENLSSKVLRLMDKGVTACRNVRLLRDAETVGTEVSWNHLYGFPGETDGDYDDVIDQLPALHHLMPPAGATRVKVERFSPYFDRPELGFGPPRPAAHYRHIYDLPEAELADLVYIFDVPRRGISAACLDRLRPAIADWIAARPRSRLTHHDLGDHIVLIDSRPRFDWHLLELVDPVETTVFRLLDTPHSPAALLRKTAARHDGVTAATIEDLLTRWRSLGVVFAEGGEVVQVAPAARNPAPTRPRRPTTRRHEPLVPTPAADER</sequence>
<dbReference type="SFLD" id="SFLDF00324">
    <property type="entry name" value="bacteriocin_maturation"/>
    <property type="match status" value="1"/>
</dbReference>
<dbReference type="AlphaFoldDB" id="A0A401YDU0"/>
<dbReference type="SFLD" id="SFLDS00029">
    <property type="entry name" value="Radical_SAM"/>
    <property type="match status" value="1"/>
</dbReference>
<dbReference type="Proteomes" id="UP000286931">
    <property type="component" value="Unassembled WGS sequence"/>
</dbReference>
<dbReference type="PANTHER" id="PTHR43409:SF7">
    <property type="entry name" value="BLL1977 PROTEIN"/>
    <property type="match status" value="1"/>
</dbReference>
<dbReference type="Gene3D" id="3.40.50.280">
    <property type="entry name" value="Cobalamin-binding domain"/>
    <property type="match status" value="1"/>
</dbReference>
<dbReference type="GO" id="GO:0005829">
    <property type="term" value="C:cytosol"/>
    <property type="evidence" value="ECO:0007669"/>
    <property type="project" value="TreeGrafter"/>
</dbReference>
<protein>
    <submittedName>
        <fullName evidence="8">Hopanoid C-3 methylase</fullName>
    </submittedName>
</protein>
<comment type="caution">
    <text evidence="8">The sequence shown here is derived from an EMBL/GenBank/DDBJ whole genome shotgun (WGS) entry which is preliminary data.</text>
</comment>